<sequence>MSQFYELFYQICNTIHEYNTNSSTRNDLGNITTKCSQIYNKIDKCDSYINLLKIFKKTYDKFRDLVITRNTINNLGTEATDTIKNLYSTSMPNIKLLMPITIHGPHKAQLKMVYLIDYKVMVQNIVEIHQTHKMEAHILELTLK</sequence>
<protein>
    <submittedName>
        <fullName evidence="1">Plasmodium variant antigen protein Cir/Yir/Bir, putative</fullName>
    </submittedName>
</protein>
<gene>
    <name evidence="1" type="ORF">PBSP11A_000499400</name>
</gene>
<evidence type="ECO:0000313" key="2">
    <source>
        <dbReference type="Proteomes" id="UP000219860"/>
    </source>
</evidence>
<dbReference type="OrthoDB" id="373286at2759"/>
<dbReference type="AlphaFoldDB" id="A0A1D3L752"/>
<organism evidence="1 2">
    <name type="scientific">Plasmodium berghei</name>
    <dbReference type="NCBI Taxonomy" id="5821"/>
    <lineage>
        <taxon>Eukaryota</taxon>
        <taxon>Sar</taxon>
        <taxon>Alveolata</taxon>
        <taxon>Apicomplexa</taxon>
        <taxon>Aconoidasida</taxon>
        <taxon>Haemosporida</taxon>
        <taxon>Plasmodiidae</taxon>
        <taxon>Plasmodium</taxon>
        <taxon>Plasmodium (Vinckeia)</taxon>
    </lineage>
</organism>
<name>A0A1D3L752_PLABE</name>
<reference evidence="1 2" key="1">
    <citation type="submission" date="2016-08" db="EMBL/GenBank/DDBJ databases">
        <authorList>
            <consortium name="Pathogen Informatics"/>
        </authorList>
    </citation>
    <scope>NUCLEOTIDE SEQUENCE [LARGE SCALE GENOMIC DNA]</scope>
    <source>
        <strain evidence="1 2">SP11 Antwerpcl1</strain>
    </source>
</reference>
<dbReference type="EMBL" id="FMII01000122">
    <property type="protein sequence ID" value="SCL83347.1"/>
    <property type="molecule type" value="Genomic_DNA"/>
</dbReference>
<proteinExistence type="predicted"/>
<accession>A0A1D3L752</accession>
<evidence type="ECO:0000313" key="1">
    <source>
        <dbReference type="EMBL" id="SCL83347.1"/>
    </source>
</evidence>
<dbReference type="Proteomes" id="UP000219860">
    <property type="component" value="Unassembled WGS sequence"/>
</dbReference>